<dbReference type="SUPFAM" id="SSF82185">
    <property type="entry name" value="Histone H3 K4-specific methyltransferase SET7/9 N-terminal domain"/>
    <property type="match status" value="1"/>
</dbReference>
<dbReference type="InterPro" id="IPR053064">
    <property type="entry name" value="Ankyrin-MYND_domain-protein"/>
</dbReference>
<dbReference type="Gene3D" id="2.20.110.10">
    <property type="entry name" value="Histone H3 K4-specific methyltransferase SET7/9 N-terminal domain"/>
    <property type="match status" value="1"/>
</dbReference>
<dbReference type="SMART" id="SM00698">
    <property type="entry name" value="MORN"/>
    <property type="match status" value="3"/>
</dbReference>
<organism evidence="2 3">
    <name type="scientific">Xiphophorus maculatus</name>
    <name type="common">Southern platyfish</name>
    <name type="synonym">Platypoecilus maculatus</name>
    <dbReference type="NCBI Taxonomy" id="8083"/>
    <lineage>
        <taxon>Eukaryota</taxon>
        <taxon>Metazoa</taxon>
        <taxon>Chordata</taxon>
        <taxon>Craniata</taxon>
        <taxon>Vertebrata</taxon>
        <taxon>Euteleostomi</taxon>
        <taxon>Actinopterygii</taxon>
        <taxon>Neopterygii</taxon>
        <taxon>Teleostei</taxon>
        <taxon>Neoteleostei</taxon>
        <taxon>Acanthomorphata</taxon>
        <taxon>Ovalentaria</taxon>
        <taxon>Atherinomorphae</taxon>
        <taxon>Cyprinodontiformes</taxon>
        <taxon>Poeciliidae</taxon>
        <taxon>Poeciliinae</taxon>
        <taxon>Xiphophorus</taxon>
    </lineage>
</organism>
<dbReference type="PANTHER" id="PTHR15897:SF2">
    <property type="entry name" value="ANKYRIN REPEAT AND MYND DOMAIN-CONTAINING PROTEIN 1"/>
    <property type="match status" value="1"/>
</dbReference>
<protein>
    <recommendedName>
        <fullName evidence="4">Ankyrin repeat and MYND domain containing 1</fullName>
    </recommendedName>
</protein>
<dbReference type="Proteomes" id="UP000002852">
    <property type="component" value="Unassembled WGS sequence"/>
</dbReference>
<evidence type="ECO:0008006" key="4">
    <source>
        <dbReference type="Google" id="ProtNLM"/>
    </source>
</evidence>
<proteinExistence type="predicted"/>
<dbReference type="GeneTree" id="ENSGT00460000041630"/>
<dbReference type="AlphaFoldDB" id="A0A3B5QHV0"/>
<reference evidence="3" key="2">
    <citation type="journal article" date="2013" name="Nat. Genet.">
        <title>The genome of the platyfish, Xiphophorus maculatus, provides insights into evolutionary adaptation and several complex traits.</title>
        <authorList>
            <person name="Schartl M."/>
            <person name="Walter R.B."/>
            <person name="Shen Y."/>
            <person name="Garcia T."/>
            <person name="Catchen J."/>
            <person name="Amores A."/>
            <person name="Braasch I."/>
            <person name="Chalopin D."/>
            <person name="Volff J.N."/>
            <person name="Lesch K.P."/>
            <person name="Bisazza A."/>
            <person name="Minx P."/>
            <person name="Hillier L."/>
            <person name="Wilson R.K."/>
            <person name="Fuerstenberg S."/>
            <person name="Boore J."/>
            <person name="Searle S."/>
            <person name="Postlethwait J.H."/>
            <person name="Warren W.C."/>
        </authorList>
    </citation>
    <scope>NUCLEOTIDE SEQUENCE [LARGE SCALE GENOMIC DNA]</scope>
    <source>
        <strain evidence="3">JP 163 A</strain>
    </source>
</reference>
<keyword evidence="1" id="KW-0677">Repeat</keyword>
<sequence>MREGFGVQEWPDGSKYEGEFLDDFKHGKGRYSWKNGEFYEGFFYKDLKHGDGEYCWPSGHKFIGKFYLNRKEGYGHLKYPGGAIFQGLYHSDHRFGPGVFSYPDGNQDVGLWIGQRLLKLCSSLEEGFSLLNFPDYAAFMQSSDPSVLSCLFLTRLQSDVDEDLLSDESFIYPPGIERYSTDGDHLPLPPGRKRELDRVFHGEKWEPEAHPYQGYKRDPLSAFPVHIRMKANIREHRLDTITVKSTPDLLQI</sequence>
<accession>A0A3B5QHV0</accession>
<reference evidence="2" key="4">
    <citation type="submission" date="2025-09" db="UniProtKB">
        <authorList>
            <consortium name="Ensembl"/>
        </authorList>
    </citation>
    <scope>IDENTIFICATION</scope>
    <source>
        <strain evidence="2">JP 163 A</strain>
    </source>
</reference>
<reference evidence="2" key="3">
    <citation type="submission" date="2025-08" db="UniProtKB">
        <authorList>
            <consortium name="Ensembl"/>
        </authorList>
    </citation>
    <scope>IDENTIFICATION</scope>
    <source>
        <strain evidence="2">JP 163 A</strain>
    </source>
</reference>
<keyword evidence="3" id="KW-1185">Reference proteome</keyword>
<evidence type="ECO:0000313" key="2">
    <source>
        <dbReference type="Ensembl" id="ENSXMAP00000030007.1"/>
    </source>
</evidence>
<name>A0A3B5QHV0_XIPMA</name>
<evidence type="ECO:0000313" key="3">
    <source>
        <dbReference type="Proteomes" id="UP000002852"/>
    </source>
</evidence>
<dbReference type="Ensembl" id="ENSXMAT00000039344.1">
    <property type="protein sequence ID" value="ENSXMAP00000030007.1"/>
    <property type="gene ID" value="ENSXMAG00000000582.2"/>
</dbReference>
<dbReference type="InterPro" id="IPR003409">
    <property type="entry name" value="MORN"/>
</dbReference>
<dbReference type="Pfam" id="PF02493">
    <property type="entry name" value="MORN"/>
    <property type="match status" value="5"/>
</dbReference>
<dbReference type="PANTHER" id="PTHR15897">
    <property type="entry name" value="ANKYRIN REPEAT AND MYND DOMAIN PROTEIN 1"/>
    <property type="match status" value="1"/>
</dbReference>
<reference evidence="3" key="1">
    <citation type="submission" date="2012-01" db="EMBL/GenBank/DDBJ databases">
        <authorList>
            <person name="Walter R."/>
            <person name="Schartl M."/>
            <person name="Warren W."/>
        </authorList>
    </citation>
    <scope>NUCLEOTIDE SEQUENCE [LARGE SCALE GENOMIC DNA]</scope>
    <source>
        <strain evidence="3">JP 163 A</strain>
    </source>
</reference>
<evidence type="ECO:0000256" key="1">
    <source>
        <dbReference type="ARBA" id="ARBA00022737"/>
    </source>
</evidence>